<gene>
    <name evidence="2" type="ORF">AKJ09_10553</name>
</gene>
<evidence type="ECO:0000256" key="1">
    <source>
        <dbReference type="SAM" id="MobiDB-lite"/>
    </source>
</evidence>
<evidence type="ECO:0000313" key="3">
    <source>
        <dbReference type="Proteomes" id="UP000064967"/>
    </source>
</evidence>
<keyword evidence="3" id="KW-1185">Reference proteome</keyword>
<dbReference type="EMBL" id="CP012333">
    <property type="protein sequence ID" value="AKV03890.1"/>
    <property type="molecule type" value="Genomic_DNA"/>
</dbReference>
<reference evidence="2 3" key="1">
    <citation type="submission" date="2015-08" db="EMBL/GenBank/DDBJ databases">
        <authorList>
            <person name="Babu N.S."/>
            <person name="Beckwith C.J."/>
            <person name="Beseler K.G."/>
            <person name="Brison A."/>
            <person name="Carone J.V."/>
            <person name="Caskin T.P."/>
            <person name="Diamond M."/>
            <person name="Durham M.E."/>
            <person name="Foxe J.M."/>
            <person name="Go M."/>
            <person name="Henderson B.A."/>
            <person name="Jones I.B."/>
            <person name="McGettigan J.A."/>
            <person name="Micheletti S.J."/>
            <person name="Nasrallah M.E."/>
            <person name="Ortiz D."/>
            <person name="Piller C.R."/>
            <person name="Privatt S.R."/>
            <person name="Schneider S.L."/>
            <person name="Sharp S."/>
            <person name="Smith T.C."/>
            <person name="Stanton J.D."/>
            <person name="Ullery H.E."/>
            <person name="Wilson R.J."/>
            <person name="Serrano M.G."/>
            <person name="Buck G."/>
            <person name="Lee V."/>
            <person name="Wang Y."/>
            <person name="Carvalho R."/>
            <person name="Voegtly L."/>
            <person name="Shi R."/>
            <person name="Duckworth R."/>
            <person name="Johnson A."/>
            <person name="Loviza R."/>
            <person name="Walstead R."/>
            <person name="Shah Z."/>
            <person name="Kiflezghi M."/>
            <person name="Wade K."/>
            <person name="Ball S.L."/>
            <person name="Bradley K.W."/>
            <person name="Asai D.J."/>
            <person name="Bowman C.A."/>
            <person name="Russell D.A."/>
            <person name="Pope W.H."/>
            <person name="Jacobs-Sera D."/>
            <person name="Hendrix R.W."/>
            <person name="Hatfull G.F."/>
        </authorList>
    </citation>
    <scope>NUCLEOTIDE SEQUENCE [LARGE SCALE GENOMIC DNA]</scope>
    <source>
        <strain evidence="2 3">DSM 27648</strain>
    </source>
</reference>
<name>A0A0K1QEN2_9BACT</name>
<dbReference type="AlphaFoldDB" id="A0A0K1QEN2"/>
<proteinExistence type="predicted"/>
<feature type="region of interest" description="Disordered" evidence="1">
    <location>
        <begin position="1"/>
        <end position="41"/>
    </location>
</feature>
<sequence>MGCSVYHSWQRASSPGGGNFDVTTSRASMTSLRRQPTAMPI</sequence>
<evidence type="ECO:0000313" key="2">
    <source>
        <dbReference type="EMBL" id="AKV03890.1"/>
    </source>
</evidence>
<dbReference type="Proteomes" id="UP000064967">
    <property type="component" value="Chromosome"/>
</dbReference>
<dbReference type="KEGG" id="llu:AKJ09_10553"/>
<organism evidence="2 3">
    <name type="scientific">Labilithrix luteola</name>
    <dbReference type="NCBI Taxonomy" id="1391654"/>
    <lineage>
        <taxon>Bacteria</taxon>
        <taxon>Pseudomonadati</taxon>
        <taxon>Myxococcota</taxon>
        <taxon>Polyangia</taxon>
        <taxon>Polyangiales</taxon>
        <taxon>Labilitrichaceae</taxon>
        <taxon>Labilithrix</taxon>
    </lineage>
</organism>
<feature type="compositionally biased region" description="Polar residues" evidence="1">
    <location>
        <begin position="21"/>
        <end position="34"/>
    </location>
</feature>
<accession>A0A0K1QEN2</accession>
<protein>
    <submittedName>
        <fullName evidence="2">Uncharacterized protein</fullName>
    </submittedName>
</protein>